<dbReference type="PANTHER" id="PTHR38730:SF1">
    <property type="entry name" value="SLL7028 PROTEIN"/>
    <property type="match status" value="1"/>
</dbReference>
<dbReference type="Pfam" id="PF13203">
    <property type="entry name" value="DUF2201_N"/>
    <property type="match status" value="1"/>
</dbReference>
<name>A0A239D0W9_9ACTN</name>
<dbReference type="OrthoDB" id="9761650at2"/>
<keyword evidence="4" id="KW-1185">Reference proteome</keyword>
<evidence type="ECO:0000313" key="4">
    <source>
        <dbReference type="Proteomes" id="UP000198280"/>
    </source>
</evidence>
<evidence type="ECO:0000313" key="3">
    <source>
        <dbReference type="EMBL" id="SNS25668.1"/>
    </source>
</evidence>
<dbReference type="EMBL" id="FZOF01000004">
    <property type="protein sequence ID" value="SNS25668.1"/>
    <property type="molecule type" value="Genomic_DNA"/>
</dbReference>
<organism evidence="3 4">
    <name type="scientific">Actinacidiphila glaucinigra</name>
    <dbReference type="NCBI Taxonomy" id="235986"/>
    <lineage>
        <taxon>Bacteria</taxon>
        <taxon>Bacillati</taxon>
        <taxon>Actinomycetota</taxon>
        <taxon>Actinomycetes</taxon>
        <taxon>Kitasatosporales</taxon>
        <taxon>Streptomycetaceae</taxon>
        <taxon>Actinacidiphila</taxon>
    </lineage>
</organism>
<dbReference type="PANTHER" id="PTHR38730">
    <property type="entry name" value="SLL7028 PROTEIN"/>
    <property type="match status" value="1"/>
</dbReference>
<evidence type="ECO:0000256" key="1">
    <source>
        <dbReference type="SAM" id="MobiDB-lite"/>
    </source>
</evidence>
<dbReference type="InterPro" id="IPR025154">
    <property type="entry name" value="Put_metallopeptidase_dom"/>
</dbReference>
<evidence type="ECO:0000259" key="2">
    <source>
        <dbReference type="Pfam" id="PF13203"/>
    </source>
</evidence>
<sequence length="610" mass="67027">MSGARGDRSRARSAPRKDPAAEAFAAGVDLLRRNTALAALSAVDGRLCRSEECEEHPSGGWAAVTSNGVVHVDPLRRAEPEEWAWVLAHCLLHLGFGHVPAARGPREQPDRFDLTARCAVVNRFLDTFPVGRAPVALPPDFPDGDEDQLAARWRRDGIPAGFAACGTGGPEPDQVLHPWKNSWTAPADWTVAFASALSRTMSAAMDVAGGRREELTGARRPLRPWERALSWFVSSYPLLGGIAAGMTLVADAELARAQRISVAAVNAEAGEIYLNPLCRYSDEEWRFILAHEMLHAALRHGDRRGGRDPYLFNVAADYVINGWLLEMGVGQMPEGLLHDPALAGLSSEEVYDRIARDQRRLRRLATLRGKGLGDVLGEPLPRPGETVPTWVDLDEFYRRGLLQGFDLHRRERGLLPAGLVEEIRALSHPPLPWDARLARWFDEYVPRPEAVRSFSRPSRRQASTPDIPRAGRSHPPQEVARCTFGVVLDTSGSMSRTLLGKALGAIASYATARDVTAARVVFCDAVPFDAGYLPVTEIAHKVRVKGRGGTVLQPGVDLLQRSPDFPSTAPVLLITDGDCDVLRVRREHAFLMPHDARLPFTPRGPVFRMR</sequence>
<dbReference type="RefSeq" id="WP_089223413.1">
    <property type="nucleotide sequence ID" value="NZ_FZOF01000004.1"/>
</dbReference>
<dbReference type="Proteomes" id="UP000198280">
    <property type="component" value="Unassembled WGS sequence"/>
</dbReference>
<reference evidence="3 4" key="1">
    <citation type="submission" date="2017-06" db="EMBL/GenBank/DDBJ databases">
        <authorList>
            <person name="Kim H.J."/>
            <person name="Triplett B.A."/>
        </authorList>
    </citation>
    <scope>NUCLEOTIDE SEQUENCE [LARGE SCALE GENOMIC DNA]</scope>
    <source>
        <strain evidence="3 4">CGMCC 4.1858</strain>
    </source>
</reference>
<protein>
    <submittedName>
        <fullName evidence="3">Predicted metal-dependent peptidase</fullName>
    </submittedName>
</protein>
<dbReference type="AlphaFoldDB" id="A0A239D0W9"/>
<accession>A0A239D0W9</accession>
<proteinExistence type="predicted"/>
<gene>
    <name evidence="3" type="ORF">SAMN05216252_104316</name>
</gene>
<feature type="domain" description="Putative metallopeptidase" evidence="2">
    <location>
        <begin position="228"/>
        <end position="462"/>
    </location>
</feature>
<feature type="region of interest" description="Disordered" evidence="1">
    <location>
        <begin position="452"/>
        <end position="476"/>
    </location>
</feature>